<reference evidence="5" key="1">
    <citation type="journal article" date="2019" name="Int. J. Syst. Evol. Microbiol.">
        <title>The Global Catalogue of Microorganisms (GCM) 10K type strain sequencing project: providing services to taxonomists for standard genome sequencing and annotation.</title>
        <authorList>
            <consortium name="The Broad Institute Genomics Platform"/>
            <consortium name="The Broad Institute Genome Sequencing Center for Infectious Disease"/>
            <person name="Wu L."/>
            <person name="Ma J."/>
        </authorList>
    </citation>
    <scope>NUCLEOTIDE SEQUENCE [LARGE SCALE GENOMIC DNA]</scope>
    <source>
        <strain evidence="5">CCUG 58728</strain>
    </source>
</reference>
<protein>
    <submittedName>
        <fullName evidence="4">M15 family metallopeptidase</fullName>
        <ecNumber evidence="4">3.4.16.4</ecNumber>
    </submittedName>
</protein>
<gene>
    <name evidence="4" type="ORF">ACFOSE_04770</name>
</gene>
<name>A0ABV8D1P3_9STRE</name>
<keyword evidence="4" id="KW-0121">Carboxypeptidase</keyword>
<dbReference type="EMBL" id="JBHSAC010000042">
    <property type="protein sequence ID" value="MFC3932092.1"/>
    <property type="molecule type" value="Genomic_DNA"/>
</dbReference>
<dbReference type="PANTHER" id="PTHR34385">
    <property type="entry name" value="D-ALANYL-D-ALANINE CARBOXYPEPTIDASE"/>
    <property type="match status" value="1"/>
</dbReference>
<dbReference type="PANTHER" id="PTHR34385:SF1">
    <property type="entry name" value="PEPTIDOGLYCAN L-ALANYL-D-GLUTAMATE ENDOPEPTIDASE CWLK"/>
    <property type="match status" value="1"/>
</dbReference>
<feature type="transmembrane region" description="Helical" evidence="2">
    <location>
        <begin position="7"/>
        <end position="25"/>
    </location>
</feature>
<evidence type="ECO:0000259" key="3">
    <source>
        <dbReference type="Pfam" id="PF02557"/>
    </source>
</evidence>
<dbReference type="Gene3D" id="3.30.1380.10">
    <property type="match status" value="1"/>
</dbReference>
<dbReference type="RefSeq" id="WP_380431199.1">
    <property type="nucleotide sequence ID" value="NZ_JBHSAC010000042.1"/>
</dbReference>
<keyword evidence="5" id="KW-1185">Reference proteome</keyword>
<proteinExistence type="predicted"/>
<keyword evidence="4" id="KW-0645">Protease</keyword>
<evidence type="ECO:0000313" key="4">
    <source>
        <dbReference type="EMBL" id="MFC3932092.1"/>
    </source>
</evidence>
<dbReference type="CDD" id="cd14852">
    <property type="entry name" value="LD-carboxypeptidase"/>
    <property type="match status" value="1"/>
</dbReference>
<sequence length="251" mass="28515">MRERRKTVLVLLIIVLVFICGYAFFHKGDENKVVKTVATKNGQGFKSSSQSKSSEISDLPNVSSDDWNLILVNRDNITKELNPDLAYVDGKPVDARIEEDVKDFLAAAQEIDSREHLISGYRTVEYQKELFDNYVQQEMGQDSSLSEEEAEEKVKTYSQPAGASEHQTGLAIDMSTVDSLNESDASVVEQLKEIAPKYGFVLRFQEDKSDYTGVGYEDWHFRYVGKASARYMTEHNLSLEEYVVLLKENNQ</sequence>
<keyword evidence="2" id="KW-0812">Transmembrane</keyword>
<evidence type="ECO:0000256" key="1">
    <source>
        <dbReference type="SAM" id="MobiDB-lite"/>
    </source>
</evidence>
<dbReference type="EC" id="3.4.16.4" evidence="4"/>
<dbReference type="Pfam" id="PF02557">
    <property type="entry name" value="VanY"/>
    <property type="match status" value="1"/>
</dbReference>
<organism evidence="4 5">
    <name type="scientific">Streptococcus dentapri</name>
    <dbReference type="NCBI Taxonomy" id="573564"/>
    <lineage>
        <taxon>Bacteria</taxon>
        <taxon>Bacillati</taxon>
        <taxon>Bacillota</taxon>
        <taxon>Bacilli</taxon>
        <taxon>Lactobacillales</taxon>
        <taxon>Streptococcaceae</taxon>
        <taxon>Streptococcus</taxon>
    </lineage>
</organism>
<dbReference type="Proteomes" id="UP001595901">
    <property type="component" value="Unassembled WGS sequence"/>
</dbReference>
<feature type="domain" description="D-alanyl-D-alanine carboxypeptidase-like core" evidence="3">
    <location>
        <begin position="93"/>
        <end position="226"/>
    </location>
</feature>
<comment type="caution">
    <text evidence="4">The sequence shown here is derived from an EMBL/GenBank/DDBJ whole genome shotgun (WGS) entry which is preliminary data.</text>
</comment>
<dbReference type="InterPro" id="IPR052179">
    <property type="entry name" value="DD-CPase-like"/>
</dbReference>
<evidence type="ECO:0000313" key="5">
    <source>
        <dbReference type="Proteomes" id="UP001595901"/>
    </source>
</evidence>
<accession>A0ABV8D1P3</accession>
<evidence type="ECO:0000256" key="2">
    <source>
        <dbReference type="SAM" id="Phobius"/>
    </source>
</evidence>
<dbReference type="InterPro" id="IPR058193">
    <property type="entry name" value="VanY/YodJ_core_dom"/>
</dbReference>
<keyword evidence="2" id="KW-1133">Transmembrane helix</keyword>
<keyword evidence="2" id="KW-0472">Membrane</keyword>
<dbReference type="SUPFAM" id="SSF55166">
    <property type="entry name" value="Hedgehog/DD-peptidase"/>
    <property type="match status" value="1"/>
</dbReference>
<dbReference type="GO" id="GO:0009002">
    <property type="term" value="F:serine-type D-Ala-D-Ala carboxypeptidase activity"/>
    <property type="evidence" value="ECO:0007669"/>
    <property type="project" value="UniProtKB-EC"/>
</dbReference>
<keyword evidence="4" id="KW-0378">Hydrolase</keyword>
<dbReference type="InterPro" id="IPR009045">
    <property type="entry name" value="Zn_M74/Hedgehog-like"/>
</dbReference>
<dbReference type="InterPro" id="IPR003709">
    <property type="entry name" value="VanY-like_core_dom"/>
</dbReference>
<feature type="region of interest" description="Disordered" evidence="1">
    <location>
        <begin position="141"/>
        <end position="162"/>
    </location>
</feature>